<evidence type="ECO:0000313" key="5">
    <source>
        <dbReference type="EMBL" id="KXB57679.1"/>
    </source>
</evidence>
<dbReference type="GO" id="GO:0016020">
    <property type="term" value="C:membrane"/>
    <property type="evidence" value="ECO:0007669"/>
    <property type="project" value="InterPro"/>
</dbReference>
<organism evidence="5 6">
    <name type="scientific">Gemella haemolysans</name>
    <dbReference type="NCBI Taxonomy" id="1379"/>
    <lineage>
        <taxon>Bacteria</taxon>
        <taxon>Bacillati</taxon>
        <taxon>Bacillota</taxon>
        <taxon>Bacilli</taxon>
        <taxon>Bacillales</taxon>
        <taxon>Gemellaceae</taxon>
        <taxon>Gemella</taxon>
    </lineage>
</organism>
<dbReference type="RefSeq" id="WP_060914675.1">
    <property type="nucleotide sequence ID" value="NZ_KQ959991.1"/>
</dbReference>
<name>A0A133ZQD6_9BACL</name>
<feature type="compositionally biased region" description="Low complexity" evidence="3">
    <location>
        <begin position="16"/>
        <end position="25"/>
    </location>
</feature>
<protein>
    <submittedName>
        <fullName evidence="5">G5 domain protein</fullName>
    </submittedName>
</protein>
<dbReference type="InterPro" id="IPR011098">
    <property type="entry name" value="G5_dom"/>
</dbReference>
<dbReference type="Gene3D" id="2.20.230.10">
    <property type="entry name" value="Resuscitation-promoting factor rpfb"/>
    <property type="match status" value="1"/>
</dbReference>
<evidence type="ECO:0000256" key="2">
    <source>
        <dbReference type="ARBA" id="ARBA00022801"/>
    </source>
</evidence>
<dbReference type="STRING" id="1379.HMPREF3186_01620"/>
<evidence type="ECO:0000259" key="4">
    <source>
        <dbReference type="PROSITE" id="PS51109"/>
    </source>
</evidence>
<dbReference type="PROSITE" id="PS51109">
    <property type="entry name" value="G5"/>
    <property type="match status" value="1"/>
</dbReference>
<dbReference type="InterPro" id="IPR011505">
    <property type="entry name" value="Peptidase_M26_C_dom"/>
</dbReference>
<feature type="region of interest" description="Disordered" evidence="3">
    <location>
        <begin position="1"/>
        <end position="33"/>
    </location>
</feature>
<feature type="domain" description="G5" evidence="4">
    <location>
        <begin position="21"/>
        <end position="100"/>
    </location>
</feature>
<keyword evidence="1" id="KW-0732">Signal</keyword>
<dbReference type="InterPro" id="IPR008006">
    <property type="entry name" value="Peptidase_M26_N_dom"/>
</dbReference>
<feature type="non-terminal residue" evidence="5">
    <location>
        <position position="1"/>
    </location>
</feature>
<proteinExistence type="predicted"/>
<dbReference type="GO" id="GO:0004222">
    <property type="term" value="F:metalloendopeptidase activity"/>
    <property type="evidence" value="ECO:0007669"/>
    <property type="project" value="InterPro"/>
</dbReference>
<accession>A0A133ZQD6</accession>
<dbReference type="SMART" id="SM01208">
    <property type="entry name" value="G5"/>
    <property type="match status" value="1"/>
</dbReference>
<evidence type="ECO:0000256" key="3">
    <source>
        <dbReference type="SAM" id="MobiDB-lite"/>
    </source>
</evidence>
<dbReference type="Pfam" id="PF07580">
    <property type="entry name" value="Peptidase_M26_C"/>
    <property type="match status" value="1"/>
</dbReference>
<dbReference type="PATRIC" id="fig|1379.3.peg.1610"/>
<sequence>TKGTQEPGHEGEAAVTEELPTLEVTTRNRTETENIPYTTEEIQDPTLLKNRRKTEQPGQAGTRTIQYEDYIVNGNVVETKELSRTEVAPVKEIVKVGTLVKVKPTVEITNLVKDEDKKSITVSYNLTDTTSAYVSAKAQIFHENRLVKEVDIENLAKEQVITGLDHYTPYTIKTLLTYNLGENNKQSIEISTRDFELEYKKIEIKDVDAVELYGKEDDGRYRRYLSLDKVPTGTDNYFVKVKSDKFKEMYLPVKSITENSDGTYKVTAAVGELVQDSTNGYKENYTFNIAKSKAVQPGVYTSFKQLITAMRSNMSGVFKLASDMTADEVGLTDNQTSYLSGEFTGTLIGADGSKAYAIYDLKKPLFDTLKNATVKDLDVKNVDIDSDENAAAIAKVADTAKISNVAVEGKISGRKSVAGLVVSATNTTIENSAFTGKLVANHTDSSAKYAGGIVGNLTGENARINKSKVDVKISSSSRNTDQVAGGIVGRLENGALVSNSVATGEIRNGQGYSRVGGIVGSTWKNGRVNDVVSNVDVGDGYVITGDQYNAAEVQNAVTSIDNKKHDMFATKISEEQLTAKIASYGITVTLDDTGVDLKGNERKVDYTTLNKAQSGRKIAYNNIEKLMPFYNKELIVKYGNKVASTDKLYTTELLDVVPMKGNEIVTDIHANKGSINRIMLHFKDNTVDYLDVTFKENFKNNQVVEYNVAGKEYIYTPEAFISDYTAIANNVLNELQSVTLTSDETKKVLGITDNAALDNLYLDREFDKVKTNIAEHLRKILAMDKSINTTGAGVVEYVSEKIKKNKEAFMLGLTYMNRWYNINYDDINTKDLSTYKFDFNGNNLTSTLDTIIELGKSGLENLQGSNTVGLYGNYLAQLKGEDTVFDFVEAYRKLFLPTKTNNQWLKDNSKAYIVESKSSIKEVREKQEAATADSKYTLGVYDRISAPSWGYRNMLLPLLTLPEESVYVMSNLSTLAFGSYERYRDNVNGKILSGDALRTYVRGRVDLTAKRLRDHYDIWYNLLNAEAKERLFRSLIVYDGFRVKNEAGELYWARLNDKNIASIRDFFGPVGKWYEIRPTDGAYANGSAMHFVTDRLLDDLGPTVYSHEMVHNSDSNIYFEGHGRREGQGAELFALGLLESAESLSSHGLVLNTVYEGNKDDLNRVHAYNPVERFNSDEAIQSYMHGSYDVLYTLDAMEAAAVLGQSNDVKKKWFRKLENYYVRDPRYNNETHAGNKIRPLTDEEVAQLTTLESLIDNNIINRRGYDDNREYRRNGYYMINMFSPVYSALSNSKGAPGDIIFRKIAYELLAEKGYHKGFLPYVSNQYAGEAFARGNRTFSAWFGRDVGLVTDELVLEKVFDGEYETWGDFKKEMFYERIDKQDNLKPITIQYELGKANSTKEVTITSAQEMQELINEAVARDITNIDRTTSHAPASWVHLLKQKIYNAYLRITDDFKESIYK</sequence>
<gene>
    <name evidence="5" type="ORF">HMPREF3186_01620</name>
</gene>
<dbReference type="Gene3D" id="2.160.20.110">
    <property type="match status" value="1"/>
</dbReference>
<keyword evidence="2" id="KW-0378">Hydrolase</keyword>
<comment type="caution">
    <text evidence="5">The sequence shown here is derived from an EMBL/GenBank/DDBJ whole genome shotgun (WGS) entry which is preliminary data.</text>
</comment>
<dbReference type="GO" id="GO:0005576">
    <property type="term" value="C:extracellular region"/>
    <property type="evidence" value="ECO:0007669"/>
    <property type="project" value="InterPro"/>
</dbReference>
<dbReference type="Proteomes" id="UP000070355">
    <property type="component" value="Unassembled WGS sequence"/>
</dbReference>
<dbReference type="Pfam" id="PF07501">
    <property type="entry name" value="G5"/>
    <property type="match status" value="1"/>
</dbReference>
<dbReference type="Pfam" id="PF05342">
    <property type="entry name" value="Peptidase_M26_N"/>
    <property type="match status" value="1"/>
</dbReference>
<dbReference type="EMBL" id="LSDC01000120">
    <property type="protein sequence ID" value="KXB57679.1"/>
    <property type="molecule type" value="Genomic_DNA"/>
</dbReference>
<reference evidence="6" key="1">
    <citation type="submission" date="2016-01" db="EMBL/GenBank/DDBJ databases">
        <authorList>
            <person name="Mitreva M."/>
            <person name="Pepin K.H."/>
            <person name="Mihindukulasuriya K.A."/>
            <person name="Fulton R."/>
            <person name="Fronick C."/>
            <person name="O'Laughlin M."/>
            <person name="Miner T."/>
            <person name="Herter B."/>
            <person name="Rosa B.A."/>
            <person name="Cordes M."/>
            <person name="Tomlinson C."/>
            <person name="Wollam A."/>
            <person name="Palsikar V.B."/>
            <person name="Mardis E.R."/>
            <person name="Wilson R.K."/>
        </authorList>
    </citation>
    <scope>NUCLEOTIDE SEQUENCE [LARGE SCALE GENOMIC DNA]</scope>
    <source>
        <strain evidence="6">DNF01167</strain>
    </source>
</reference>
<evidence type="ECO:0000256" key="1">
    <source>
        <dbReference type="ARBA" id="ARBA00022729"/>
    </source>
</evidence>
<dbReference type="GO" id="GO:0008270">
    <property type="term" value="F:zinc ion binding"/>
    <property type="evidence" value="ECO:0007669"/>
    <property type="project" value="InterPro"/>
</dbReference>
<evidence type="ECO:0000313" key="6">
    <source>
        <dbReference type="Proteomes" id="UP000070355"/>
    </source>
</evidence>